<name>A0A2G5CJG5_AQUCA</name>
<evidence type="ECO:0000256" key="1">
    <source>
        <dbReference type="SAM" id="SignalP"/>
    </source>
</evidence>
<keyword evidence="1" id="KW-0732">Signal</keyword>
<feature type="signal peptide" evidence="1">
    <location>
        <begin position="1"/>
        <end position="29"/>
    </location>
</feature>
<dbReference type="EMBL" id="KZ305066">
    <property type="protein sequence ID" value="PIA31424.1"/>
    <property type="molecule type" value="Genomic_DNA"/>
</dbReference>
<keyword evidence="3" id="KW-1185">Reference proteome</keyword>
<organism evidence="2 3">
    <name type="scientific">Aquilegia coerulea</name>
    <name type="common">Rocky mountain columbine</name>
    <dbReference type="NCBI Taxonomy" id="218851"/>
    <lineage>
        <taxon>Eukaryota</taxon>
        <taxon>Viridiplantae</taxon>
        <taxon>Streptophyta</taxon>
        <taxon>Embryophyta</taxon>
        <taxon>Tracheophyta</taxon>
        <taxon>Spermatophyta</taxon>
        <taxon>Magnoliopsida</taxon>
        <taxon>Ranunculales</taxon>
        <taxon>Ranunculaceae</taxon>
        <taxon>Thalictroideae</taxon>
        <taxon>Aquilegia</taxon>
    </lineage>
</organism>
<dbReference type="OrthoDB" id="10576810at2759"/>
<protein>
    <submittedName>
        <fullName evidence="2">Uncharacterized protein</fullName>
    </submittedName>
</protein>
<dbReference type="AlphaFoldDB" id="A0A2G5CJG5"/>
<sequence length="91" mass="9801">MASAISKPFTLLLLLTVLLLASSIMHVESIPAPVYPVECIVRCKTAIPTCIKNCFGSGRSTSNGGSNKIIREDQIVMVDANIVLFHAKKIT</sequence>
<dbReference type="Proteomes" id="UP000230069">
    <property type="component" value="Unassembled WGS sequence"/>
</dbReference>
<evidence type="ECO:0000313" key="3">
    <source>
        <dbReference type="Proteomes" id="UP000230069"/>
    </source>
</evidence>
<feature type="chain" id="PRO_5013801240" evidence="1">
    <location>
        <begin position="30"/>
        <end position="91"/>
    </location>
</feature>
<accession>A0A2G5CJG5</accession>
<evidence type="ECO:0000313" key="2">
    <source>
        <dbReference type="EMBL" id="PIA31424.1"/>
    </source>
</evidence>
<reference evidence="2 3" key="1">
    <citation type="submission" date="2017-09" db="EMBL/GenBank/DDBJ databases">
        <title>WGS assembly of Aquilegia coerulea Goldsmith.</title>
        <authorList>
            <person name="Hodges S."/>
            <person name="Kramer E."/>
            <person name="Nordborg M."/>
            <person name="Tomkins J."/>
            <person name="Borevitz J."/>
            <person name="Derieg N."/>
            <person name="Yan J."/>
            <person name="Mihaltcheva S."/>
            <person name="Hayes R.D."/>
            <person name="Rokhsar D."/>
        </authorList>
    </citation>
    <scope>NUCLEOTIDE SEQUENCE [LARGE SCALE GENOMIC DNA]</scope>
    <source>
        <strain evidence="3">cv. Goldsmith</strain>
    </source>
</reference>
<proteinExistence type="predicted"/>
<gene>
    <name evidence="2" type="ORF">AQUCO_04900017v1</name>
</gene>